<keyword evidence="2" id="KW-1185">Reference proteome</keyword>
<reference evidence="1 2" key="1">
    <citation type="submission" date="2018-11" db="EMBL/GenBank/DDBJ databases">
        <title>Genome sequence of Saitozyma podzolica DSM 27192.</title>
        <authorList>
            <person name="Aliyu H."/>
            <person name="Gorte O."/>
            <person name="Ochsenreither K."/>
        </authorList>
    </citation>
    <scope>NUCLEOTIDE SEQUENCE [LARGE SCALE GENOMIC DNA]</scope>
    <source>
        <strain evidence="1 2">DSM 27192</strain>
    </source>
</reference>
<name>A0A427YFN7_9TREE</name>
<evidence type="ECO:0000313" key="1">
    <source>
        <dbReference type="EMBL" id="RSH89908.1"/>
    </source>
</evidence>
<accession>A0A427YFN7</accession>
<dbReference type="Proteomes" id="UP000279259">
    <property type="component" value="Unassembled WGS sequence"/>
</dbReference>
<protein>
    <submittedName>
        <fullName evidence="1">Uncharacterized protein</fullName>
    </submittedName>
</protein>
<dbReference type="EMBL" id="RSCD01000012">
    <property type="protein sequence ID" value="RSH89908.1"/>
    <property type="molecule type" value="Genomic_DNA"/>
</dbReference>
<proteinExistence type="predicted"/>
<sequence length="62" mass="6817">MKLRVGGLLQLEEQISQDNFQIALLQAAGGEATASMTDDLQGKMAACEKTPREPRRNSTPNW</sequence>
<comment type="caution">
    <text evidence="1">The sequence shown here is derived from an EMBL/GenBank/DDBJ whole genome shotgun (WGS) entry which is preliminary data.</text>
</comment>
<organism evidence="1 2">
    <name type="scientific">Saitozyma podzolica</name>
    <dbReference type="NCBI Taxonomy" id="1890683"/>
    <lineage>
        <taxon>Eukaryota</taxon>
        <taxon>Fungi</taxon>
        <taxon>Dikarya</taxon>
        <taxon>Basidiomycota</taxon>
        <taxon>Agaricomycotina</taxon>
        <taxon>Tremellomycetes</taxon>
        <taxon>Tremellales</taxon>
        <taxon>Trimorphomycetaceae</taxon>
        <taxon>Saitozyma</taxon>
    </lineage>
</organism>
<gene>
    <name evidence="1" type="ORF">EHS25_001894</name>
</gene>
<dbReference type="AlphaFoldDB" id="A0A427YFN7"/>
<evidence type="ECO:0000313" key="2">
    <source>
        <dbReference type="Proteomes" id="UP000279259"/>
    </source>
</evidence>